<sequence>MVIYNCECCNYKTNLKPHYYRHLKTNKHKKNQEKIDANNVKSINNSDTSTKTHQKPPKIDKACEFVCEYCFRGFTRKDVLNKHIFRSCRVKKKMDSGDKDIKMIIEEHNKEKDKLYEYIDKLIDKTGDTNINIEKQMNNTINLNNFGEEDTSHITTDYKLKLLSLPYGMIQNMIEKIHFNNKKPENKNIALTNKRDNMIKVFRGSRWKYQDRAYVVDELIKNNYYRLDDFFECKGKNKMTNDHNKRYIQFQKKFDRQDDDLIGHIKRETEMIILSDNL</sequence>
<dbReference type="GO" id="GO:0008270">
    <property type="term" value="F:zinc ion binding"/>
    <property type="evidence" value="ECO:0007669"/>
    <property type="project" value="UniProtKB-KW"/>
</dbReference>
<dbReference type="InterPro" id="IPR013087">
    <property type="entry name" value="Znf_C2H2_type"/>
</dbReference>
<feature type="domain" description="C2H2-type" evidence="2">
    <location>
        <begin position="65"/>
        <end position="100"/>
    </location>
</feature>
<proteinExistence type="predicted"/>
<organism evidence="3">
    <name type="scientific">Mimiviridae sp. ChoanoV1</name>
    <dbReference type="NCBI Taxonomy" id="2596887"/>
    <lineage>
        <taxon>Viruses</taxon>
        <taxon>Varidnaviria</taxon>
        <taxon>Bamfordvirae</taxon>
        <taxon>Nucleocytoviricota</taxon>
        <taxon>Megaviricetes</taxon>
        <taxon>Imitervirales</taxon>
        <taxon>Schizomimiviridae</taxon>
    </lineage>
</organism>
<name>A0A5B8IEC8_9VIRU</name>
<protein>
    <recommendedName>
        <fullName evidence="2">C2H2-type domain-containing protein</fullName>
    </recommendedName>
</protein>
<reference evidence="3" key="1">
    <citation type="submission" date="2018-11" db="EMBL/GenBank/DDBJ databases">
        <title>A distinct lineage of giant viruses engineers rhodopsin photosystems in predatory marine eukaryotes.</title>
        <authorList>
            <person name="Needham D.M."/>
            <person name="Yoshizawa S."/>
            <person name="Hosaka T."/>
            <person name="Poirier C."/>
            <person name="Choi C.-J."/>
            <person name="Hehenberger E."/>
            <person name="Irwin N.A.T."/>
            <person name="Wilken S."/>
            <person name="Yung C.-M."/>
            <person name="Bachy C."/>
            <person name="Kurihara R."/>
            <person name="Nakajima Y."/>
            <person name="Kojima K."/>
            <person name="Kimura-Someya T."/>
            <person name="Leonard G."/>
            <person name="Malmstrom R.R."/>
            <person name="Mende D."/>
            <person name="Olson D.K."/>
            <person name="Sudo Y."/>
            <person name="Sudek S."/>
            <person name="Richards T.A."/>
            <person name="DeLong E.F."/>
            <person name="Keeling P.J."/>
            <person name="Santoro A.E."/>
            <person name="Shirouzu M."/>
            <person name="Iwasaki W."/>
            <person name="Worden A.Z."/>
        </authorList>
    </citation>
    <scope>NUCLEOTIDE SEQUENCE</scope>
</reference>
<accession>A0A5B8IEC8</accession>
<keyword evidence="1" id="KW-0479">Metal-binding</keyword>
<evidence type="ECO:0000256" key="1">
    <source>
        <dbReference type="PROSITE-ProRule" id="PRU00042"/>
    </source>
</evidence>
<dbReference type="EMBL" id="MK250090">
    <property type="protein sequence ID" value="QDY52326.1"/>
    <property type="molecule type" value="Genomic_DNA"/>
</dbReference>
<dbReference type="PROSITE" id="PS50157">
    <property type="entry name" value="ZINC_FINGER_C2H2_2"/>
    <property type="match status" value="1"/>
</dbReference>
<gene>
    <name evidence="3" type="ORF">6_38</name>
</gene>
<keyword evidence="1" id="KW-0862">Zinc</keyword>
<evidence type="ECO:0000259" key="2">
    <source>
        <dbReference type="PROSITE" id="PS50157"/>
    </source>
</evidence>
<keyword evidence="1" id="KW-0863">Zinc-finger</keyword>
<evidence type="ECO:0000313" key="3">
    <source>
        <dbReference type="EMBL" id="QDY52326.1"/>
    </source>
</evidence>